<keyword evidence="4" id="KW-1185">Reference proteome</keyword>
<proteinExistence type="predicted"/>
<dbReference type="EMBL" id="KB097495">
    <property type="protein sequence ID" value="ESN96679.1"/>
    <property type="molecule type" value="Genomic_DNA"/>
</dbReference>
<sequence length="481" mass="55509">MFVASNSKAKLFSLMPVGLTSSNNHNNNNNSNNNKKSENDNYDNDWKFKKLPFKVFAHKLSRRNENVTPPPPPPPHLHACTTFPPINTISPTLIRTSNCKRYFISFNEKIFNNINNINVNYKIFNRTSHRSYDYSHRVTLANCIMMNNLNRNRQFRKIFIQHCRWSNIVNVNNNNINNNNIYNNIINNRIYNINNIINNRIHNKNNNMNITIKVSVNHPKNNLQLDSLQTSSRGFSILVNNSINNYNNNINNYNNNIINNNINNINISINNHINNHINNSINNIINNINSYTNKYNINNINYSISLNNNNKINDNISIYITNYTENNESHNKRSNSISSDNSHLSFATKPNDNILNSQLNNINSKSDINNKYINPTNNTNNDINHNINDHYNNNILRTVSLLEDSGAVGMRLILHKLSITTLPFAVQPTDDGRQVRCSVLAAQPFNLHHFISYNLVVLCEFDSSFFFSFNSVTFPLNGMNF</sequence>
<dbReference type="Proteomes" id="UP000015101">
    <property type="component" value="Unassembled WGS sequence"/>
</dbReference>
<feature type="compositionally biased region" description="Low complexity" evidence="1">
    <location>
        <begin position="21"/>
        <end position="34"/>
    </location>
</feature>
<evidence type="ECO:0000313" key="2">
    <source>
        <dbReference type="EMBL" id="ESN96679.1"/>
    </source>
</evidence>
<feature type="region of interest" description="Disordered" evidence="1">
    <location>
        <begin position="19"/>
        <end position="41"/>
    </location>
</feature>
<dbReference type="KEGG" id="hro:HELRODRAFT_163778"/>
<dbReference type="CTD" id="20200215"/>
<dbReference type="HOGENOM" id="CLU_567765_0_0_1"/>
<dbReference type="GeneID" id="20200215"/>
<evidence type="ECO:0000313" key="4">
    <source>
        <dbReference type="Proteomes" id="UP000015101"/>
    </source>
</evidence>
<evidence type="ECO:0000256" key="1">
    <source>
        <dbReference type="SAM" id="MobiDB-lite"/>
    </source>
</evidence>
<protein>
    <submittedName>
        <fullName evidence="2 3">Uncharacterized protein</fullName>
    </submittedName>
</protein>
<dbReference type="EMBL" id="AMQM01001450">
    <property type="status" value="NOT_ANNOTATED_CDS"/>
    <property type="molecule type" value="Genomic_DNA"/>
</dbReference>
<dbReference type="InParanoid" id="T1EUG5"/>
<reference evidence="4" key="1">
    <citation type="submission" date="2012-12" db="EMBL/GenBank/DDBJ databases">
        <authorList>
            <person name="Hellsten U."/>
            <person name="Grimwood J."/>
            <person name="Chapman J.A."/>
            <person name="Shapiro H."/>
            <person name="Aerts A."/>
            <person name="Otillar R.P."/>
            <person name="Terry A.Y."/>
            <person name="Boore J.L."/>
            <person name="Simakov O."/>
            <person name="Marletaz F."/>
            <person name="Cho S.-J."/>
            <person name="Edsinger-Gonzales E."/>
            <person name="Havlak P."/>
            <person name="Kuo D.-H."/>
            <person name="Larsson T."/>
            <person name="Lv J."/>
            <person name="Arendt D."/>
            <person name="Savage R."/>
            <person name="Osoegawa K."/>
            <person name="de Jong P."/>
            <person name="Lindberg D.R."/>
            <person name="Seaver E.C."/>
            <person name="Weisblat D.A."/>
            <person name="Putnam N.H."/>
            <person name="Grigoriev I.V."/>
            <person name="Rokhsar D.S."/>
        </authorList>
    </citation>
    <scope>NUCLEOTIDE SEQUENCE</scope>
</reference>
<organism evidence="3 4">
    <name type="scientific">Helobdella robusta</name>
    <name type="common">Californian leech</name>
    <dbReference type="NCBI Taxonomy" id="6412"/>
    <lineage>
        <taxon>Eukaryota</taxon>
        <taxon>Metazoa</taxon>
        <taxon>Spiralia</taxon>
        <taxon>Lophotrochozoa</taxon>
        <taxon>Annelida</taxon>
        <taxon>Clitellata</taxon>
        <taxon>Hirudinea</taxon>
        <taxon>Rhynchobdellida</taxon>
        <taxon>Glossiphoniidae</taxon>
        <taxon>Helobdella</taxon>
    </lineage>
</organism>
<dbReference type="RefSeq" id="XP_009025801.1">
    <property type="nucleotide sequence ID" value="XM_009027553.1"/>
</dbReference>
<dbReference type="EnsemblMetazoa" id="HelroT163778">
    <property type="protein sequence ID" value="HelroP163778"/>
    <property type="gene ID" value="HelroG163778"/>
</dbReference>
<reference evidence="2 4" key="2">
    <citation type="journal article" date="2013" name="Nature">
        <title>Insights into bilaterian evolution from three spiralian genomes.</title>
        <authorList>
            <person name="Simakov O."/>
            <person name="Marletaz F."/>
            <person name="Cho S.J."/>
            <person name="Edsinger-Gonzales E."/>
            <person name="Havlak P."/>
            <person name="Hellsten U."/>
            <person name="Kuo D.H."/>
            <person name="Larsson T."/>
            <person name="Lv J."/>
            <person name="Arendt D."/>
            <person name="Savage R."/>
            <person name="Osoegawa K."/>
            <person name="de Jong P."/>
            <person name="Grimwood J."/>
            <person name="Chapman J.A."/>
            <person name="Shapiro H."/>
            <person name="Aerts A."/>
            <person name="Otillar R.P."/>
            <person name="Terry A.Y."/>
            <person name="Boore J.L."/>
            <person name="Grigoriev I.V."/>
            <person name="Lindberg D.R."/>
            <person name="Seaver E.C."/>
            <person name="Weisblat D.A."/>
            <person name="Putnam N.H."/>
            <person name="Rokhsar D.S."/>
        </authorList>
    </citation>
    <scope>NUCLEOTIDE SEQUENCE</scope>
</reference>
<dbReference type="EMBL" id="AMQM01001449">
    <property type="status" value="NOT_ANNOTATED_CDS"/>
    <property type="molecule type" value="Genomic_DNA"/>
</dbReference>
<gene>
    <name evidence="3" type="primary">20200215</name>
    <name evidence="2" type="ORF">HELRODRAFT_163778</name>
</gene>
<evidence type="ECO:0000313" key="3">
    <source>
        <dbReference type="EnsemblMetazoa" id="HelroP163778"/>
    </source>
</evidence>
<reference evidence="3" key="3">
    <citation type="submission" date="2015-06" db="UniProtKB">
        <authorList>
            <consortium name="EnsemblMetazoa"/>
        </authorList>
    </citation>
    <scope>IDENTIFICATION</scope>
</reference>
<accession>T1EUG5</accession>
<dbReference type="EMBL" id="AMQM01001451">
    <property type="status" value="NOT_ANNOTATED_CDS"/>
    <property type="molecule type" value="Genomic_DNA"/>
</dbReference>
<dbReference type="AlphaFoldDB" id="T1EUG5"/>
<name>T1EUG5_HELRO</name>